<evidence type="ECO:0000313" key="2">
    <source>
        <dbReference type="EMBL" id="GGL39449.1"/>
    </source>
</evidence>
<evidence type="ECO:0000313" key="3">
    <source>
        <dbReference type="Proteomes" id="UP000638263"/>
    </source>
</evidence>
<evidence type="ECO:0000256" key="1">
    <source>
        <dbReference type="SAM" id="MobiDB-lite"/>
    </source>
</evidence>
<proteinExistence type="predicted"/>
<dbReference type="AlphaFoldDB" id="A0A917RWB7"/>
<dbReference type="Proteomes" id="UP000638263">
    <property type="component" value="Unassembled WGS sequence"/>
</dbReference>
<sequence length="365" mass="40585">MRREFGDGRFAEQVAHRNITAGQFADPHGGARRGERITAEVEESIEYAYSLDTEDIAEDIGDHLLDHRARRDVGGCRIEHRLGQRSVVDLAVDGQRQFGQHDDARGHHVFRQHFGHMSAQCVGAAVRIPGRHHIGDQTGGLGTGPMHDHDRRRHRIVGQQGVADLVELDPEPAQLDLLIGAAPVFQFAPVIPPRDISTAIQPGPRRTERVGDETRRAQRPAAEVSAGQLCARDIDLAPGAQRCRSQPLVQHVGPQTRQRRSDRTRRARHSVLRGQRQVGHEHRGLGDPVAVGQYGNSRIVFVPGGQARRVEAFPGQDHRPQRRRPLGLAVRSVSLPRGRELLESRRGLVEDGHLLTRHQPYDIIG</sequence>
<feature type="compositionally biased region" description="Basic and acidic residues" evidence="1">
    <location>
        <begin position="205"/>
        <end position="216"/>
    </location>
</feature>
<accession>A0A917RWB7</accession>
<keyword evidence="3" id="KW-1185">Reference proteome</keyword>
<dbReference type="AntiFam" id="ANF00178">
    <property type="entry name" value="Shadow ORF (opposite dhbF)"/>
</dbReference>
<reference evidence="2" key="2">
    <citation type="submission" date="2020-09" db="EMBL/GenBank/DDBJ databases">
        <authorList>
            <person name="Sun Q."/>
            <person name="Zhou Y."/>
        </authorList>
    </citation>
    <scope>NUCLEOTIDE SEQUENCE</scope>
    <source>
        <strain evidence="2">CGMCC 4.3508</strain>
    </source>
</reference>
<feature type="region of interest" description="Disordered" evidence="1">
    <location>
        <begin position="196"/>
        <end position="224"/>
    </location>
</feature>
<gene>
    <name evidence="2" type="ORF">GCM10011588_62740</name>
</gene>
<feature type="compositionally biased region" description="Basic residues" evidence="1">
    <location>
        <begin position="257"/>
        <end position="271"/>
    </location>
</feature>
<organism evidence="2 3">
    <name type="scientific">Nocardia jinanensis</name>
    <dbReference type="NCBI Taxonomy" id="382504"/>
    <lineage>
        <taxon>Bacteria</taxon>
        <taxon>Bacillati</taxon>
        <taxon>Actinomycetota</taxon>
        <taxon>Actinomycetes</taxon>
        <taxon>Mycobacteriales</taxon>
        <taxon>Nocardiaceae</taxon>
        <taxon>Nocardia</taxon>
    </lineage>
</organism>
<name>A0A917RWB7_9NOCA</name>
<comment type="caution">
    <text evidence="2">The sequence shown here is derived from an EMBL/GenBank/DDBJ whole genome shotgun (WGS) entry which is preliminary data.</text>
</comment>
<protein>
    <submittedName>
        <fullName evidence="2">Uncharacterized protein</fullName>
    </submittedName>
</protein>
<feature type="region of interest" description="Disordered" evidence="1">
    <location>
        <begin position="248"/>
        <end position="287"/>
    </location>
</feature>
<reference evidence="2" key="1">
    <citation type="journal article" date="2014" name="Int. J. Syst. Evol. Microbiol.">
        <title>Complete genome sequence of Corynebacterium casei LMG S-19264T (=DSM 44701T), isolated from a smear-ripened cheese.</title>
        <authorList>
            <consortium name="US DOE Joint Genome Institute (JGI-PGF)"/>
            <person name="Walter F."/>
            <person name="Albersmeier A."/>
            <person name="Kalinowski J."/>
            <person name="Ruckert C."/>
        </authorList>
    </citation>
    <scope>NUCLEOTIDE SEQUENCE</scope>
    <source>
        <strain evidence="2">CGMCC 4.3508</strain>
    </source>
</reference>
<dbReference type="EMBL" id="BMMH01000024">
    <property type="protein sequence ID" value="GGL39449.1"/>
    <property type="molecule type" value="Genomic_DNA"/>
</dbReference>